<dbReference type="OMA" id="EENMFMI"/>
<organism evidence="3 4">
    <name type="scientific">Strongylocentrotus purpuratus</name>
    <name type="common">Purple sea urchin</name>
    <dbReference type="NCBI Taxonomy" id="7668"/>
    <lineage>
        <taxon>Eukaryota</taxon>
        <taxon>Metazoa</taxon>
        <taxon>Echinodermata</taxon>
        <taxon>Eleutherozoa</taxon>
        <taxon>Echinozoa</taxon>
        <taxon>Echinoidea</taxon>
        <taxon>Euechinoidea</taxon>
        <taxon>Echinacea</taxon>
        <taxon>Camarodonta</taxon>
        <taxon>Echinidea</taxon>
        <taxon>Strongylocentrotidae</taxon>
        <taxon>Strongylocentrotus</taxon>
    </lineage>
</organism>
<feature type="transmembrane region" description="Helical" evidence="2">
    <location>
        <begin position="319"/>
        <end position="342"/>
    </location>
</feature>
<reference evidence="4" key="1">
    <citation type="submission" date="2015-02" db="EMBL/GenBank/DDBJ databases">
        <title>Genome sequencing for Strongylocentrotus purpuratus.</title>
        <authorList>
            <person name="Murali S."/>
            <person name="Liu Y."/>
            <person name="Vee V."/>
            <person name="English A."/>
            <person name="Wang M."/>
            <person name="Skinner E."/>
            <person name="Han Y."/>
            <person name="Muzny D.M."/>
            <person name="Worley K.C."/>
            <person name="Gibbs R.A."/>
        </authorList>
    </citation>
    <scope>NUCLEOTIDE SEQUENCE</scope>
</reference>
<dbReference type="PANTHER" id="PTHR11360:SF303">
    <property type="entry name" value="MAJOR FACILITATOR SUPERFAMILY (MFS) PROFILE DOMAIN-CONTAINING PROTEIN"/>
    <property type="match status" value="1"/>
</dbReference>
<evidence type="ECO:0000256" key="1">
    <source>
        <dbReference type="SAM" id="MobiDB-lite"/>
    </source>
</evidence>
<keyword evidence="4" id="KW-1185">Reference proteome</keyword>
<dbReference type="RefSeq" id="XP_030834817.1">
    <property type="nucleotide sequence ID" value="XM_030978957.1"/>
</dbReference>
<dbReference type="SUPFAM" id="SSF103473">
    <property type="entry name" value="MFS general substrate transporter"/>
    <property type="match status" value="1"/>
</dbReference>
<feature type="transmembrane region" description="Helical" evidence="2">
    <location>
        <begin position="197"/>
        <end position="217"/>
    </location>
</feature>
<dbReference type="AlphaFoldDB" id="A0A7M7NDP1"/>
<dbReference type="PANTHER" id="PTHR11360">
    <property type="entry name" value="MONOCARBOXYLATE TRANSPORTER"/>
    <property type="match status" value="1"/>
</dbReference>
<feature type="region of interest" description="Disordered" evidence="1">
    <location>
        <begin position="111"/>
        <end position="131"/>
    </location>
</feature>
<dbReference type="EnsemblMetazoa" id="XM_030978957">
    <property type="protein sequence ID" value="XP_030834817"/>
    <property type="gene ID" value="LOC105446954"/>
</dbReference>
<feature type="transmembrane region" description="Helical" evidence="2">
    <location>
        <begin position="273"/>
        <end position="299"/>
    </location>
</feature>
<evidence type="ECO:0000313" key="3">
    <source>
        <dbReference type="EnsemblMetazoa" id="XP_030834817"/>
    </source>
</evidence>
<reference evidence="3" key="2">
    <citation type="submission" date="2021-01" db="UniProtKB">
        <authorList>
            <consortium name="EnsemblMetazoa"/>
        </authorList>
    </citation>
    <scope>IDENTIFICATION</scope>
</reference>
<dbReference type="KEGG" id="spu:105446954"/>
<dbReference type="InterPro" id="IPR036259">
    <property type="entry name" value="MFS_trans_sf"/>
</dbReference>
<evidence type="ECO:0000256" key="2">
    <source>
        <dbReference type="SAM" id="Phobius"/>
    </source>
</evidence>
<keyword evidence="2" id="KW-0812">Transmembrane</keyword>
<keyword evidence="2" id="KW-0472">Membrane</keyword>
<dbReference type="Proteomes" id="UP000007110">
    <property type="component" value="Unassembled WGS sequence"/>
</dbReference>
<dbReference type="InParanoid" id="A0A7M7NDP1"/>
<proteinExistence type="predicted"/>
<accession>A0A7M7NDP1</accession>
<feature type="transmembrane region" description="Helical" evidence="2">
    <location>
        <begin position="354"/>
        <end position="371"/>
    </location>
</feature>
<feature type="transmembrane region" description="Helical" evidence="2">
    <location>
        <begin position="229"/>
        <end position="253"/>
    </location>
</feature>
<evidence type="ECO:0000313" key="4">
    <source>
        <dbReference type="Proteomes" id="UP000007110"/>
    </source>
</evidence>
<feature type="region of interest" description="Disordered" evidence="1">
    <location>
        <begin position="145"/>
        <end position="176"/>
    </location>
</feature>
<dbReference type="GeneID" id="105446954"/>
<dbReference type="InterPro" id="IPR050327">
    <property type="entry name" value="Proton-linked_MCT"/>
</dbReference>
<name>A0A7M7NDP1_STRPU</name>
<keyword evidence="2" id="KW-1133">Transmembrane helix</keyword>
<protein>
    <submittedName>
        <fullName evidence="3">Uncharacterized protein</fullName>
    </submittedName>
</protein>
<sequence length="388" mass="43040">MLIMGAITCNLIPLTVMVDTNIHDKSENVATSDSVKYHNHSEEISIKDRDRSSLQECSSMVTNNGLNNDATVGSENESILRHTEHCQGLISGTVQDECDEMQDTSLQQYKEPLGDRCPTSMTTTSEQDKGDLCSESCSLMEINDNLQSPTHGRHQQGVNDLSSSGTDHPSADTTSKLSLKRIRRTLMDSVYNQDRCLIVIMVANAFVAMLHGGWHAFFIPRAISRGKSLYSTLCLLYSTSVACFLSRIFIGVILTSKLVSGYDLFLLLRLVNIASMLVDIFSANFAVMIVTSFITSFAINEENMFMIFVSKERSPSSAFPLVFAMMQISFGIGALVGTYLTGMLADMTGSYTTSFIWLLAIEGVIFFMMIPPRFIRSKFQKESQDLQS</sequence>